<sequence>MSCAVSSKRTSAGDPLLKLEEKLTTRSYRIEANWAFPLMTQGITQVVNSGLLLPGSNANSINLMGNANYFRVEGDSVMIALPYFGERQIGGGYGARDVGIAFEGIPLSYKWKKEEKRERMVVEIEVRDRIETLVFKLFLFPSGKADINVNSSHRSSIRYSGEMIPVAESEH</sequence>
<dbReference type="InterPro" id="IPR025347">
    <property type="entry name" value="DUF4251"/>
</dbReference>
<dbReference type="Gene3D" id="2.40.128.410">
    <property type="match status" value="1"/>
</dbReference>
<evidence type="ECO:0000313" key="1">
    <source>
        <dbReference type="EMBL" id="NER11311.1"/>
    </source>
</evidence>
<reference evidence="1 2" key="1">
    <citation type="submission" date="2020-01" db="EMBL/GenBank/DDBJ databases">
        <title>Muriicola jejuensis KCTC 22299.</title>
        <authorList>
            <person name="Wang G."/>
        </authorList>
    </citation>
    <scope>NUCLEOTIDE SEQUENCE [LARGE SCALE GENOMIC DNA]</scope>
    <source>
        <strain evidence="1 2">KCTC 22299</strain>
    </source>
</reference>
<dbReference type="RefSeq" id="WP_163693767.1">
    <property type="nucleotide sequence ID" value="NZ_FXTW01000003.1"/>
</dbReference>
<keyword evidence="2" id="KW-1185">Reference proteome</keyword>
<comment type="caution">
    <text evidence="1">The sequence shown here is derived from an EMBL/GenBank/DDBJ whole genome shotgun (WGS) entry which is preliminary data.</text>
</comment>
<proteinExistence type="predicted"/>
<dbReference type="EMBL" id="JAABOP010000004">
    <property type="protein sequence ID" value="NER11311.1"/>
    <property type="molecule type" value="Genomic_DNA"/>
</dbReference>
<dbReference type="Proteomes" id="UP000468443">
    <property type="component" value="Unassembled WGS sequence"/>
</dbReference>
<accession>A0A6P0UDG5</accession>
<evidence type="ECO:0000313" key="2">
    <source>
        <dbReference type="Proteomes" id="UP000468443"/>
    </source>
</evidence>
<gene>
    <name evidence="1" type="ORF">GWK09_12325</name>
</gene>
<dbReference type="AlphaFoldDB" id="A0A6P0UDG5"/>
<organism evidence="1 2">
    <name type="scientific">Muriicola jejuensis</name>
    <dbReference type="NCBI Taxonomy" id="504488"/>
    <lineage>
        <taxon>Bacteria</taxon>
        <taxon>Pseudomonadati</taxon>
        <taxon>Bacteroidota</taxon>
        <taxon>Flavobacteriia</taxon>
        <taxon>Flavobacteriales</taxon>
        <taxon>Flavobacteriaceae</taxon>
        <taxon>Muriicola</taxon>
    </lineage>
</organism>
<protein>
    <submittedName>
        <fullName evidence="1">DUF4251 domain-containing protein</fullName>
    </submittedName>
</protein>
<dbReference type="Pfam" id="PF14059">
    <property type="entry name" value="DUF4251"/>
    <property type="match status" value="1"/>
</dbReference>
<name>A0A6P0UDG5_9FLAO</name>